<dbReference type="GO" id="GO:0005829">
    <property type="term" value="C:cytosol"/>
    <property type="evidence" value="ECO:0007669"/>
    <property type="project" value="TreeGrafter"/>
</dbReference>
<dbReference type="Proteomes" id="UP000050502">
    <property type="component" value="Unassembled WGS sequence"/>
</dbReference>
<feature type="active site" evidence="7">
    <location>
        <position position="264"/>
    </location>
</feature>
<name>A0A0M8K7C4_9CHLR</name>
<evidence type="ECO:0000256" key="4">
    <source>
        <dbReference type="ARBA" id="ARBA00022679"/>
    </source>
</evidence>
<dbReference type="EMBL" id="LGKN01000003">
    <property type="protein sequence ID" value="KPL89712.1"/>
    <property type="molecule type" value="Genomic_DNA"/>
</dbReference>
<comment type="pathway">
    <text evidence="1">Carbohydrate metabolism; tricarboxylic acid cycle.</text>
</comment>
<feature type="active site" evidence="7">
    <location>
        <position position="318"/>
    </location>
</feature>
<dbReference type="InterPro" id="IPR016142">
    <property type="entry name" value="Citrate_synth-like_lrg_a-sub"/>
</dbReference>
<organism evidence="8 10">
    <name type="scientific">Ardenticatena maritima</name>
    <dbReference type="NCBI Taxonomy" id="872965"/>
    <lineage>
        <taxon>Bacteria</taxon>
        <taxon>Bacillati</taxon>
        <taxon>Chloroflexota</taxon>
        <taxon>Ardenticatenia</taxon>
        <taxon>Ardenticatenales</taxon>
        <taxon>Ardenticatenaceae</taxon>
        <taxon>Ardenticatena</taxon>
    </lineage>
</organism>
<dbReference type="SUPFAM" id="SSF48256">
    <property type="entry name" value="Citrate synthase"/>
    <property type="match status" value="1"/>
</dbReference>
<dbReference type="Proteomes" id="UP000037784">
    <property type="component" value="Unassembled WGS sequence"/>
</dbReference>
<evidence type="ECO:0000313" key="8">
    <source>
        <dbReference type="EMBL" id="GAP62232.1"/>
    </source>
</evidence>
<dbReference type="UniPathway" id="UPA00223"/>
<evidence type="ECO:0000313" key="10">
    <source>
        <dbReference type="Proteomes" id="UP000037784"/>
    </source>
</evidence>
<dbReference type="RefSeq" id="WP_054492146.1">
    <property type="nucleotide sequence ID" value="NZ_BBZA01000037.1"/>
</dbReference>
<keyword evidence="3" id="KW-0816">Tricarboxylic acid cycle</keyword>
<gene>
    <name evidence="8" type="ORF">ARMA_0655</name>
    <name evidence="9" type="ORF">SE16_04815</name>
</gene>
<proteinExistence type="inferred from homology"/>
<dbReference type="Pfam" id="PF00285">
    <property type="entry name" value="Citrate_synt"/>
    <property type="match status" value="1"/>
</dbReference>
<evidence type="ECO:0000313" key="9">
    <source>
        <dbReference type="EMBL" id="KPL89712.1"/>
    </source>
</evidence>
<sequence length="382" mass="42292">MTNQTVQINKGLEGIVVAETALSKVFGEEGRLIYRGIPIQEFVENDALYEEVVYLLWNGKLPTKAELDAFMADLASKRALPDTVVNQITQFPKTADPMVVLRTVVSMLHMYDENPDDLSPENLRRIGSNLLAKFPTILATFHRYRQGLDPVAPRTDLTHAANYLYMLNGKEPGPRSVEGVNAYLVLLADHGFNASTFTARVVAGTQADMYGAITGAVASLKGPLHGGAPTALVKQMEEVGDPANAEKYVEEALAAKKRIMGIGHRVYKTYDPRARILKRMAENIAKETGNTRWYELAAAIEAAALPRLEAKRLYTNVDFYSVPLLLSLGLPTDMLTPTFAVSRVAGWVAHLLEQYADNRLMRPRSFYVGPEEAHYVPIDQRG</sequence>
<evidence type="ECO:0000256" key="2">
    <source>
        <dbReference type="ARBA" id="ARBA00010566"/>
    </source>
</evidence>
<dbReference type="STRING" id="872965.SE16_04815"/>
<protein>
    <recommendedName>
        <fullName evidence="6">Citrate synthase</fullName>
    </recommendedName>
</protein>
<evidence type="ECO:0000256" key="1">
    <source>
        <dbReference type="ARBA" id="ARBA00005163"/>
    </source>
</evidence>
<keyword evidence="4 6" id="KW-0808">Transferase</keyword>
<comment type="caution">
    <text evidence="8">The sequence shown here is derived from an EMBL/GenBank/DDBJ whole genome shotgun (WGS) entry which is preliminary data.</text>
</comment>
<dbReference type="PATRIC" id="fig|872965.6.peg.938"/>
<dbReference type="AlphaFoldDB" id="A0A0M8K7C4"/>
<evidence type="ECO:0000313" key="11">
    <source>
        <dbReference type="Proteomes" id="UP000050502"/>
    </source>
</evidence>
<dbReference type="InterPro" id="IPR036969">
    <property type="entry name" value="Citrate_synthase_sf"/>
</dbReference>
<evidence type="ECO:0000256" key="3">
    <source>
        <dbReference type="ARBA" id="ARBA00022532"/>
    </source>
</evidence>
<comment type="catalytic activity">
    <reaction evidence="5">
        <text>oxaloacetate + acetyl-CoA + H2O = citrate + CoA + H(+)</text>
        <dbReference type="Rhea" id="RHEA:16845"/>
        <dbReference type="ChEBI" id="CHEBI:15377"/>
        <dbReference type="ChEBI" id="CHEBI:15378"/>
        <dbReference type="ChEBI" id="CHEBI:16452"/>
        <dbReference type="ChEBI" id="CHEBI:16947"/>
        <dbReference type="ChEBI" id="CHEBI:57287"/>
        <dbReference type="ChEBI" id="CHEBI:57288"/>
        <dbReference type="EC" id="2.3.3.16"/>
    </reaction>
</comment>
<dbReference type="PANTHER" id="PTHR11739:SF4">
    <property type="entry name" value="CITRATE SYNTHASE, PEROXISOMAL"/>
    <property type="match status" value="1"/>
</dbReference>
<dbReference type="FunCoup" id="A0A0M8K7C4">
    <property type="interactions" value="358"/>
</dbReference>
<dbReference type="InterPro" id="IPR011278">
    <property type="entry name" value="2-MeCitrate/Citrate_synth_II"/>
</dbReference>
<reference evidence="10" key="3">
    <citation type="submission" date="2015-08" db="EMBL/GenBank/DDBJ databases">
        <title>Draft Genome Sequence of a Heterotrophic Facultative Anaerobic Bacterium Ardenticatena maritima Strain 110S.</title>
        <authorList>
            <person name="Kawaichi S."/>
            <person name="Yoshida T."/>
            <person name="Sako Y."/>
            <person name="Nakamura R."/>
        </authorList>
    </citation>
    <scope>NUCLEOTIDE SEQUENCE [LARGE SCALE GENOMIC DNA]</scope>
    <source>
        <strain evidence="10">110S</strain>
    </source>
</reference>
<comment type="similarity">
    <text evidence="2 6">Belongs to the citrate synthase family.</text>
</comment>
<dbReference type="PANTHER" id="PTHR11739">
    <property type="entry name" value="CITRATE SYNTHASE"/>
    <property type="match status" value="1"/>
</dbReference>
<dbReference type="GO" id="GO:0036440">
    <property type="term" value="F:citrate synthase activity"/>
    <property type="evidence" value="ECO:0007669"/>
    <property type="project" value="UniProtKB-EC"/>
</dbReference>
<dbReference type="Gene3D" id="1.10.230.10">
    <property type="entry name" value="Cytochrome P450-Terp, domain 2"/>
    <property type="match status" value="1"/>
</dbReference>
<dbReference type="PRINTS" id="PR00143">
    <property type="entry name" value="CITRTSNTHASE"/>
</dbReference>
<dbReference type="GO" id="GO:0006099">
    <property type="term" value="P:tricarboxylic acid cycle"/>
    <property type="evidence" value="ECO:0007669"/>
    <property type="project" value="UniProtKB-UniPathway"/>
</dbReference>
<dbReference type="InterPro" id="IPR002020">
    <property type="entry name" value="Citrate_synthase"/>
</dbReference>
<dbReference type="InParanoid" id="A0A0M8K7C4"/>
<dbReference type="PIRSF" id="PIRSF001369">
    <property type="entry name" value="Citrate_synth"/>
    <property type="match status" value="1"/>
</dbReference>
<dbReference type="InterPro" id="IPR024176">
    <property type="entry name" value="Citrate_synthase_bac-typ"/>
</dbReference>
<evidence type="ECO:0000256" key="6">
    <source>
        <dbReference type="PIRNR" id="PIRNR001369"/>
    </source>
</evidence>
<dbReference type="InterPro" id="IPR016143">
    <property type="entry name" value="Citrate_synth-like_sm_a-sub"/>
</dbReference>
<dbReference type="EMBL" id="BBZA01000037">
    <property type="protein sequence ID" value="GAP62232.1"/>
    <property type="molecule type" value="Genomic_DNA"/>
</dbReference>
<dbReference type="GO" id="GO:0005975">
    <property type="term" value="P:carbohydrate metabolic process"/>
    <property type="evidence" value="ECO:0007669"/>
    <property type="project" value="TreeGrafter"/>
</dbReference>
<keyword evidence="8" id="KW-0012">Acyltransferase</keyword>
<dbReference type="NCBIfam" id="TIGR01800">
    <property type="entry name" value="cit_synth_II"/>
    <property type="match status" value="1"/>
</dbReference>
<dbReference type="OrthoDB" id="9800864at2"/>
<accession>A0A0M8K7C4</accession>
<evidence type="ECO:0000256" key="7">
    <source>
        <dbReference type="PIRSR" id="PIRSR001369-1"/>
    </source>
</evidence>
<reference evidence="9 11" key="2">
    <citation type="submission" date="2015-07" db="EMBL/GenBank/DDBJ databases">
        <title>Whole genome sequence of Ardenticatena maritima DSM 23922.</title>
        <authorList>
            <person name="Hemp J."/>
            <person name="Ward L.M."/>
            <person name="Pace L.A."/>
            <person name="Fischer W.W."/>
        </authorList>
    </citation>
    <scope>NUCLEOTIDE SEQUENCE [LARGE SCALE GENOMIC DNA]</scope>
    <source>
        <strain evidence="9 11">110S</strain>
    </source>
</reference>
<dbReference type="Gene3D" id="1.10.580.10">
    <property type="entry name" value="Citrate Synthase, domain 1"/>
    <property type="match status" value="1"/>
</dbReference>
<evidence type="ECO:0000256" key="5">
    <source>
        <dbReference type="ARBA" id="ARBA00049288"/>
    </source>
</evidence>
<keyword evidence="10" id="KW-1185">Reference proteome</keyword>
<reference evidence="8 10" key="1">
    <citation type="journal article" date="2015" name="Genome Announc.">
        <title>Draft Genome Sequence of a Heterotrophic Facultative Anaerobic Thermophilic Bacterium, Ardenticatena maritima Strain 110ST.</title>
        <authorList>
            <person name="Kawaichi S."/>
            <person name="Yoshida T."/>
            <person name="Sako Y."/>
            <person name="Nakamura R."/>
        </authorList>
    </citation>
    <scope>NUCLEOTIDE SEQUENCE [LARGE SCALE GENOMIC DNA]</scope>
    <source>
        <strain evidence="8 10">110S</strain>
    </source>
</reference>